<dbReference type="InterPro" id="IPR017871">
    <property type="entry name" value="ABC_transporter-like_CS"/>
</dbReference>
<dbReference type="CDD" id="cd03230">
    <property type="entry name" value="ABC_DR_subfamily_A"/>
    <property type="match status" value="1"/>
</dbReference>
<feature type="domain" description="ABC transporter" evidence="4">
    <location>
        <begin position="5"/>
        <end position="230"/>
    </location>
</feature>
<organism evidence="5 6">
    <name type="scientific">Methanooceanicella nereidis</name>
    <dbReference type="NCBI Taxonomy" id="2052831"/>
    <lineage>
        <taxon>Archaea</taxon>
        <taxon>Methanobacteriati</taxon>
        <taxon>Methanobacteriota</taxon>
        <taxon>Stenosarchaea group</taxon>
        <taxon>Methanomicrobia</taxon>
        <taxon>Methanocellales</taxon>
        <taxon>Methanocellaceae</taxon>
        <taxon>Methanooceanicella</taxon>
    </lineage>
</organism>
<dbReference type="InterPro" id="IPR027417">
    <property type="entry name" value="P-loop_NTPase"/>
</dbReference>
<evidence type="ECO:0000313" key="5">
    <source>
        <dbReference type="EMBL" id="MCD1293677.1"/>
    </source>
</evidence>
<evidence type="ECO:0000256" key="1">
    <source>
        <dbReference type="ARBA" id="ARBA00022448"/>
    </source>
</evidence>
<comment type="caution">
    <text evidence="5">The sequence shown here is derived from an EMBL/GenBank/DDBJ whole genome shotgun (WGS) entry which is preliminary data.</text>
</comment>
<keyword evidence="1" id="KW-0813">Transport</keyword>
<protein>
    <submittedName>
        <fullName evidence="5">ABC transporter ATP-binding protein</fullName>
    </submittedName>
</protein>
<dbReference type="SUPFAM" id="SSF52540">
    <property type="entry name" value="P-loop containing nucleoside triphosphate hydrolases"/>
    <property type="match status" value="1"/>
</dbReference>
<sequence>METIIETKNLTKSYGKNRGIINVNLKVGRGEIFGFLGPNGAGKSTTIRTLLDFIRPTSGSATIFGMDCQQDTVAIKNRLSYIPGDVSLYGNMTGKRFLEYFGSIRGRYDEDKVRDLSARFDIGLDRKMKEYSKGMRQKVALIQAFMNDPDLIIMDEATSGLDPLVQQTFNDVVKEEVRDGKTIFMSSHILSEVEKVCERVAIIREGSIVAEENVEDLRRKSGKVIEVKFADRVEEESLKALGIGNLSRHNGYYRMTVTGNIQETLQELTARKVADINIHPMTLEDIFMQYYAGGK</sequence>
<gene>
    <name evidence="5" type="ORF">CUJ83_01540</name>
</gene>
<dbReference type="Pfam" id="PF00005">
    <property type="entry name" value="ABC_tran"/>
    <property type="match status" value="1"/>
</dbReference>
<dbReference type="SMART" id="SM00382">
    <property type="entry name" value="AAA"/>
    <property type="match status" value="1"/>
</dbReference>
<dbReference type="EMBL" id="PGCK01000001">
    <property type="protein sequence ID" value="MCD1293677.1"/>
    <property type="molecule type" value="Genomic_DNA"/>
</dbReference>
<dbReference type="GO" id="GO:0016887">
    <property type="term" value="F:ATP hydrolysis activity"/>
    <property type="evidence" value="ECO:0007669"/>
    <property type="project" value="InterPro"/>
</dbReference>
<evidence type="ECO:0000259" key="4">
    <source>
        <dbReference type="PROSITE" id="PS50893"/>
    </source>
</evidence>
<evidence type="ECO:0000256" key="3">
    <source>
        <dbReference type="ARBA" id="ARBA00022840"/>
    </source>
</evidence>
<dbReference type="PANTHER" id="PTHR42939">
    <property type="entry name" value="ABC TRANSPORTER ATP-BINDING PROTEIN ALBC-RELATED"/>
    <property type="match status" value="1"/>
</dbReference>
<dbReference type="Gene3D" id="3.40.50.300">
    <property type="entry name" value="P-loop containing nucleotide triphosphate hydrolases"/>
    <property type="match status" value="1"/>
</dbReference>
<proteinExistence type="predicted"/>
<name>A0AAP2RAX7_9EURY</name>
<dbReference type="InterPro" id="IPR051782">
    <property type="entry name" value="ABC_Transporter_VariousFunc"/>
</dbReference>
<dbReference type="AlphaFoldDB" id="A0AAP2RAX7"/>
<keyword evidence="6" id="KW-1185">Reference proteome</keyword>
<dbReference type="InterPro" id="IPR003593">
    <property type="entry name" value="AAA+_ATPase"/>
</dbReference>
<dbReference type="PROSITE" id="PS50893">
    <property type="entry name" value="ABC_TRANSPORTER_2"/>
    <property type="match status" value="1"/>
</dbReference>
<dbReference type="PROSITE" id="PS00211">
    <property type="entry name" value="ABC_TRANSPORTER_1"/>
    <property type="match status" value="1"/>
</dbReference>
<accession>A0AAP2RAX7</accession>
<reference evidence="5 6" key="1">
    <citation type="submission" date="2017-11" db="EMBL/GenBank/DDBJ databases">
        <title>Isolation and Characterization of Family Methanocellaceae Species from Potential Methane Hydrate Area Offshore Southwestern Taiwan.</title>
        <authorList>
            <person name="Zhang W.-L."/>
            <person name="Chen W.-C."/>
            <person name="Lai M.-C."/>
            <person name="Chen S.-C."/>
        </authorList>
    </citation>
    <scope>NUCLEOTIDE SEQUENCE [LARGE SCALE GENOMIC DNA]</scope>
    <source>
        <strain evidence="5 6">CWC-04</strain>
    </source>
</reference>
<evidence type="ECO:0000313" key="6">
    <source>
        <dbReference type="Proteomes" id="UP001320159"/>
    </source>
</evidence>
<dbReference type="InterPro" id="IPR003439">
    <property type="entry name" value="ABC_transporter-like_ATP-bd"/>
</dbReference>
<dbReference type="RefSeq" id="WP_230739811.1">
    <property type="nucleotide sequence ID" value="NZ_PGCK01000001.1"/>
</dbReference>
<dbReference type="GO" id="GO:0005524">
    <property type="term" value="F:ATP binding"/>
    <property type="evidence" value="ECO:0007669"/>
    <property type="project" value="UniProtKB-KW"/>
</dbReference>
<keyword evidence="2" id="KW-0547">Nucleotide-binding</keyword>
<dbReference type="Proteomes" id="UP001320159">
    <property type="component" value="Unassembled WGS sequence"/>
</dbReference>
<keyword evidence="3 5" id="KW-0067">ATP-binding</keyword>
<dbReference type="PANTHER" id="PTHR42939:SF1">
    <property type="entry name" value="ABC TRANSPORTER ATP-BINDING PROTEIN ALBC-RELATED"/>
    <property type="match status" value="1"/>
</dbReference>
<evidence type="ECO:0000256" key="2">
    <source>
        <dbReference type="ARBA" id="ARBA00022741"/>
    </source>
</evidence>